<feature type="region of interest" description="Disordered" evidence="1">
    <location>
        <begin position="1"/>
        <end position="40"/>
    </location>
</feature>
<dbReference type="Proteomes" id="UP000688137">
    <property type="component" value="Unassembled WGS sequence"/>
</dbReference>
<gene>
    <name evidence="2" type="ORF">PPRIM_AZ9-3.1.T0750186</name>
</gene>
<dbReference type="AlphaFoldDB" id="A0A8S1MZZ7"/>
<comment type="caution">
    <text evidence="2">The sequence shown here is derived from an EMBL/GenBank/DDBJ whole genome shotgun (WGS) entry which is preliminary data.</text>
</comment>
<protein>
    <submittedName>
        <fullName evidence="2">Uncharacterized protein</fullName>
    </submittedName>
</protein>
<accession>A0A8S1MZZ7</accession>
<feature type="compositionally biased region" description="Polar residues" evidence="1">
    <location>
        <begin position="23"/>
        <end position="40"/>
    </location>
</feature>
<organism evidence="2 3">
    <name type="scientific">Paramecium primaurelia</name>
    <dbReference type="NCBI Taxonomy" id="5886"/>
    <lineage>
        <taxon>Eukaryota</taxon>
        <taxon>Sar</taxon>
        <taxon>Alveolata</taxon>
        <taxon>Ciliophora</taxon>
        <taxon>Intramacronucleata</taxon>
        <taxon>Oligohymenophorea</taxon>
        <taxon>Peniculida</taxon>
        <taxon>Parameciidae</taxon>
        <taxon>Paramecium</taxon>
    </lineage>
</organism>
<evidence type="ECO:0000256" key="1">
    <source>
        <dbReference type="SAM" id="MobiDB-lite"/>
    </source>
</evidence>
<sequence>MGQFQSQEKHFQRPSYFKYNARKNPQLQLRHQNPTTPGID</sequence>
<name>A0A8S1MZZ7_PARPR</name>
<proteinExistence type="predicted"/>
<reference evidence="2" key="1">
    <citation type="submission" date="2021-01" db="EMBL/GenBank/DDBJ databases">
        <authorList>
            <consortium name="Genoscope - CEA"/>
            <person name="William W."/>
        </authorList>
    </citation>
    <scope>NUCLEOTIDE SEQUENCE</scope>
</reference>
<dbReference type="EMBL" id="CAJJDM010000078">
    <property type="protein sequence ID" value="CAD8086018.1"/>
    <property type="molecule type" value="Genomic_DNA"/>
</dbReference>
<evidence type="ECO:0000313" key="2">
    <source>
        <dbReference type="EMBL" id="CAD8086018.1"/>
    </source>
</evidence>
<evidence type="ECO:0000313" key="3">
    <source>
        <dbReference type="Proteomes" id="UP000688137"/>
    </source>
</evidence>
<keyword evidence="3" id="KW-1185">Reference proteome</keyword>